<proteinExistence type="predicted"/>
<dbReference type="SUPFAM" id="SSF63829">
    <property type="entry name" value="Calcium-dependent phosphotriesterase"/>
    <property type="match status" value="1"/>
</dbReference>
<dbReference type="EMBL" id="SIRE01000020">
    <property type="protein sequence ID" value="TBL73953.1"/>
    <property type="molecule type" value="Genomic_DNA"/>
</dbReference>
<dbReference type="PANTHER" id="PTHR43308:SF5">
    <property type="entry name" value="S-LAYER PROTEIN _ PEPTIDOGLYCAN ENDO-BETA-N-ACETYLGLUCOSAMINIDASE"/>
    <property type="match status" value="1"/>
</dbReference>
<dbReference type="Gene3D" id="2.40.10.500">
    <property type="match status" value="2"/>
</dbReference>
<dbReference type="Pfam" id="PF12733">
    <property type="entry name" value="Cadherin-like"/>
    <property type="match status" value="6"/>
</dbReference>
<dbReference type="InterPro" id="IPR025883">
    <property type="entry name" value="Cadherin-like_domain"/>
</dbReference>
<organism evidence="4 5">
    <name type="scientific">Paenibacillus thalictri</name>
    <dbReference type="NCBI Taxonomy" id="2527873"/>
    <lineage>
        <taxon>Bacteria</taxon>
        <taxon>Bacillati</taxon>
        <taxon>Bacillota</taxon>
        <taxon>Bacilli</taxon>
        <taxon>Bacillales</taxon>
        <taxon>Paenibacillaceae</taxon>
        <taxon>Paenibacillus</taxon>
    </lineage>
</organism>
<evidence type="ECO:0000256" key="2">
    <source>
        <dbReference type="SAM" id="SignalP"/>
    </source>
</evidence>
<sequence length="1133" mass="116930">MGLRCSSTGMRHLVWIFLAAVFMTLLLAYSPSAFAASSWRAGAGGTDDPAALGFEPLGIDYDPVNGYLFVTDSDNGVVNIFNTDGTPTGMALAPTPGLFTETLAVKFDGGGHVYVADKSYLYRFDVSYSSGSYSFGGMIKWNGSGILPTTLNYPQGIAVYGNDLYVADTLRDRVLKFDASLFSSTSNPDVWSGDLDPDPDKDATLVSPLGIAADSSGVYIGNHVNGVNGKIIKVKTGGGTIIKPLNYPTGFTLHTDGNLYVAVHGSSDSLVTRFDPNLNESSVYFTGSPTAIALAHIAFDSTGALYLSTYAQSPPWDPEYDTIWKLQLGSPDNRLAGLTISGGALSPSPFSPGTQQYTANVASSVTATTVTPVLSDTAASVTVNGSGVTNGNASPLITLQKGDNAIPVIVTAINGAKRTYTITVTRAPYTDATLSALSLSNGTLNETFDPTGIITSYTADVANSVSAISVTATVNNSRASLEVNNTGATSSSAFGPIPLAVGPNTITVTGIAEDGVTKKDYTITVTRAASAVATLNGLTVSPGALSEPFASGTTLYTVSVANSVAAFSLAPTVTDSTATLKVNGATAVSGSVYGPIPLSVGPNTITVTVTAQDNTTKKDYILTVTRAPSIVATLDGLTVSPGSPNEPFASGTTLYTVSVANTVAAISVTPTVTDNTATLKVNGYPAVSGSVYGPVPLDVGPNTITVTVTAQDGVTSTPYAITVTRAGSSDATLSSLAISQGTLNEPFTSGTTAYSANVDSFVTSISVTPVAADNNASLTVNGVPAASGSTFGPIALQFGANTVSLVITAQDGTQRSYRIDIWRNMPASSSSGPAVNAADLLTLCLLADEHILALSPAFTGTTLDYSAETTAPSIKLAAKALYLDAVMMYSGNKLQDQASIDLQPGDNTIELQVAHPSGGTRTYTITIRRSEAAPSTPIEPAGTAGQNTTQTPQTATINDIAGSWAEAEIRNAVASGWVSGYPDGSFHPEREVTRAEFVQLLAKALGWTEGAASDVPNYTDLDNIGLWARPAIAAAVQQGIINGYEDGSFRPDRPLTRAEMAVFVTKTLGLATAANSSASFADNASIPAWVMPYIAKAVDQGLVNGLDNNRFAPDDTATRAQAVVIISRLLSKK</sequence>
<dbReference type="Gene3D" id="2.120.10.30">
    <property type="entry name" value="TolB, C-terminal domain"/>
    <property type="match status" value="1"/>
</dbReference>
<dbReference type="Proteomes" id="UP000293142">
    <property type="component" value="Unassembled WGS sequence"/>
</dbReference>
<dbReference type="AlphaFoldDB" id="A0A4Q9DNC9"/>
<dbReference type="PROSITE" id="PS51272">
    <property type="entry name" value="SLH"/>
    <property type="match status" value="3"/>
</dbReference>
<dbReference type="InterPro" id="IPR001119">
    <property type="entry name" value="SLH_dom"/>
</dbReference>
<protein>
    <recommendedName>
        <fullName evidence="3">SLH domain-containing protein</fullName>
    </recommendedName>
</protein>
<dbReference type="CDD" id="cd05819">
    <property type="entry name" value="NHL"/>
    <property type="match status" value="1"/>
</dbReference>
<feature type="domain" description="SLH" evidence="3">
    <location>
        <begin position="1015"/>
        <end position="1078"/>
    </location>
</feature>
<evidence type="ECO:0000313" key="5">
    <source>
        <dbReference type="Proteomes" id="UP000293142"/>
    </source>
</evidence>
<feature type="domain" description="SLH" evidence="3">
    <location>
        <begin position="952"/>
        <end position="1013"/>
    </location>
</feature>
<evidence type="ECO:0000256" key="1">
    <source>
        <dbReference type="SAM" id="MobiDB-lite"/>
    </source>
</evidence>
<reference evidence="4 5" key="1">
    <citation type="submission" date="2019-02" db="EMBL/GenBank/DDBJ databases">
        <title>Paenibacillus sp. nov., isolated from surface-sterilized tissue of Thalictrum simplex L.</title>
        <authorList>
            <person name="Tuo L."/>
        </authorList>
    </citation>
    <scope>NUCLEOTIDE SEQUENCE [LARGE SCALE GENOMIC DNA]</scope>
    <source>
        <strain evidence="4 5">N2SHLJ1</strain>
    </source>
</reference>
<dbReference type="PANTHER" id="PTHR43308">
    <property type="entry name" value="OUTER MEMBRANE PROTEIN ALPHA-RELATED"/>
    <property type="match status" value="1"/>
</dbReference>
<evidence type="ECO:0000259" key="3">
    <source>
        <dbReference type="PROSITE" id="PS51272"/>
    </source>
</evidence>
<dbReference type="Pfam" id="PF00395">
    <property type="entry name" value="SLH"/>
    <property type="match status" value="3"/>
</dbReference>
<dbReference type="InterPro" id="IPR011042">
    <property type="entry name" value="6-blade_b-propeller_TolB-like"/>
</dbReference>
<keyword evidence="5" id="KW-1185">Reference proteome</keyword>
<feature type="domain" description="SLH" evidence="3">
    <location>
        <begin position="1080"/>
        <end position="1133"/>
    </location>
</feature>
<feature type="chain" id="PRO_5020771423" description="SLH domain-containing protein" evidence="2">
    <location>
        <begin position="36"/>
        <end position="1133"/>
    </location>
</feature>
<keyword evidence="2" id="KW-0732">Signal</keyword>
<gene>
    <name evidence="4" type="ORF">EYB31_26005</name>
</gene>
<feature type="region of interest" description="Disordered" evidence="1">
    <location>
        <begin position="930"/>
        <end position="951"/>
    </location>
</feature>
<dbReference type="RefSeq" id="WP_131016360.1">
    <property type="nucleotide sequence ID" value="NZ_SIRE01000020.1"/>
</dbReference>
<evidence type="ECO:0000313" key="4">
    <source>
        <dbReference type="EMBL" id="TBL73953.1"/>
    </source>
</evidence>
<name>A0A4Q9DNC9_9BACL</name>
<dbReference type="OrthoDB" id="9802993at2"/>
<dbReference type="InterPro" id="IPR051465">
    <property type="entry name" value="Cell_Envelope_Struct_Comp"/>
</dbReference>
<accession>A0A4Q9DNC9</accession>
<feature type="signal peptide" evidence="2">
    <location>
        <begin position="1"/>
        <end position="35"/>
    </location>
</feature>
<comment type="caution">
    <text evidence="4">The sequence shown here is derived from an EMBL/GenBank/DDBJ whole genome shotgun (WGS) entry which is preliminary data.</text>
</comment>